<evidence type="ECO:0000313" key="1">
    <source>
        <dbReference type="EMBL" id="VFK23791.1"/>
    </source>
</evidence>
<protein>
    <submittedName>
        <fullName evidence="1">Uncharacterized protein</fullName>
    </submittedName>
</protein>
<dbReference type="EMBL" id="CAADFO010000006">
    <property type="protein sequence ID" value="VFK23791.1"/>
    <property type="molecule type" value="Genomic_DNA"/>
</dbReference>
<gene>
    <name evidence="1" type="ORF">BECKMB1821G_GA0114241_100618</name>
    <name evidence="3" type="ORF">BECKMB1821H_GA0114242_100718</name>
    <name evidence="2" type="ORF">BECKMB1821I_GA0114274_100191</name>
</gene>
<dbReference type="EMBL" id="CAADGH010000007">
    <property type="protein sequence ID" value="VFK74599.1"/>
    <property type="molecule type" value="Genomic_DNA"/>
</dbReference>
<reference evidence="1" key="1">
    <citation type="submission" date="2019-02" db="EMBL/GenBank/DDBJ databases">
        <authorList>
            <person name="Gruber-Vodicka R. H."/>
            <person name="Seah K. B. B."/>
        </authorList>
    </citation>
    <scope>NUCLEOTIDE SEQUENCE</scope>
    <source>
        <strain evidence="1">BECK_BZ197</strain>
        <strain evidence="3">BECK_BZ198</strain>
        <strain evidence="2">BECK_BZ199</strain>
    </source>
</reference>
<evidence type="ECO:0000313" key="3">
    <source>
        <dbReference type="EMBL" id="VFK74599.1"/>
    </source>
</evidence>
<accession>A0A450X3H9</accession>
<dbReference type="EMBL" id="CAADFQ010000001">
    <property type="protein sequence ID" value="VFK26692.1"/>
    <property type="molecule type" value="Genomic_DNA"/>
</dbReference>
<dbReference type="AlphaFoldDB" id="A0A450X3H9"/>
<evidence type="ECO:0000313" key="2">
    <source>
        <dbReference type="EMBL" id="VFK26692.1"/>
    </source>
</evidence>
<sequence>MSLIVPYFSIISRQNHLPPQHHFMLEKTMLASILAENVMIWGLIVEIRVEIRFDIGRKSSMWRKV</sequence>
<organism evidence="1">
    <name type="scientific">Candidatus Kentrum sp. MB</name>
    <dbReference type="NCBI Taxonomy" id="2138164"/>
    <lineage>
        <taxon>Bacteria</taxon>
        <taxon>Pseudomonadati</taxon>
        <taxon>Pseudomonadota</taxon>
        <taxon>Gammaproteobacteria</taxon>
        <taxon>Candidatus Kentrum</taxon>
    </lineage>
</organism>
<name>A0A450X3H9_9GAMM</name>
<proteinExistence type="predicted"/>